<accession>J3PJF3</accession>
<protein>
    <submittedName>
        <fullName evidence="2 3">Uncharacterized protein</fullName>
    </submittedName>
</protein>
<reference evidence="3" key="4">
    <citation type="journal article" date="2015" name="G3 (Bethesda)">
        <title>Genome sequences of three phytopathogenic species of the Magnaporthaceae family of fungi.</title>
        <authorList>
            <person name="Okagaki L.H."/>
            <person name="Nunes C.C."/>
            <person name="Sailsbery J."/>
            <person name="Clay B."/>
            <person name="Brown D."/>
            <person name="John T."/>
            <person name="Oh Y."/>
            <person name="Young N."/>
            <person name="Fitzgerald M."/>
            <person name="Haas B.J."/>
            <person name="Zeng Q."/>
            <person name="Young S."/>
            <person name="Adiconis X."/>
            <person name="Fan L."/>
            <person name="Levin J.Z."/>
            <person name="Mitchell T.K."/>
            <person name="Okubara P.A."/>
            <person name="Farman M.L."/>
            <person name="Kohn L.M."/>
            <person name="Birren B."/>
            <person name="Ma L.-J."/>
            <person name="Dean R.A."/>
        </authorList>
    </citation>
    <scope>NUCLEOTIDE SEQUENCE</scope>
    <source>
        <strain evidence="3">R3-111a-1</strain>
    </source>
</reference>
<sequence length="272" mass="29906">MRRSPVVQSFRCSPARLERRSRRVDKGSKFYQSFRAAMAAAAPAGFRFGWTGSPKLKTVVTRDPAEMTRRNEPTGRANRALARVAAGSVGWEASSSGSQSRATKSRVGVCENVFVFWCVDGCLLLLSTKEIKDGRGRGRQTSSMYSTSKPDDPPPVSPSSTDESQHPSTRDGPGRGVGKGPLPPHAWEKAGVWSRRPSRSLAEAAEHFPWSRSSAPVPASDPAHWTPPQHHAFFELSCPRARNQCIAEKGNKPPTTFCTVHKKIKSKRRKLN</sequence>
<feature type="region of interest" description="Disordered" evidence="1">
    <location>
        <begin position="134"/>
        <end position="195"/>
    </location>
</feature>
<dbReference type="VEuPathDB" id="FungiDB:GGTG_13634"/>
<dbReference type="EnsemblFungi" id="EJT68804">
    <property type="protein sequence ID" value="EJT68804"/>
    <property type="gene ID" value="GGTG_13634"/>
</dbReference>
<reference evidence="3" key="5">
    <citation type="submission" date="2018-04" db="UniProtKB">
        <authorList>
            <consortium name="EnsemblFungi"/>
        </authorList>
    </citation>
    <scope>IDENTIFICATION</scope>
    <source>
        <strain evidence="3">R3-111a-1</strain>
    </source>
</reference>
<name>J3PJF3_GAET3</name>
<keyword evidence="4" id="KW-1185">Reference proteome</keyword>
<evidence type="ECO:0000313" key="2">
    <source>
        <dbReference type="EMBL" id="EJT68804.1"/>
    </source>
</evidence>
<dbReference type="AlphaFoldDB" id="J3PJF3"/>
<evidence type="ECO:0000313" key="4">
    <source>
        <dbReference type="Proteomes" id="UP000006039"/>
    </source>
</evidence>
<dbReference type="RefSeq" id="XP_009229815.1">
    <property type="nucleotide sequence ID" value="XM_009231551.1"/>
</dbReference>
<reference evidence="4" key="1">
    <citation type="submission" date="2010-07" db="EMBL/GenBank/DDBJ databases">
        <title>The genome sequence of Gaeumannomyces graminis var. tritici strain R3-111a-1.</title>
        <authorList>
            <consortium name="The Broad Institute Genome Sequencing Platform"/>
            <person name="Ma L.-J."/>
            <person name="Dead R."/>
            <person name="Young S."/>
            <person name="Zeng Q."/>
            <person name="Koehrsen M."/>
            <person name="Alvarado L."/>
            <person name="Berlin A."/>
            <person name="Chapman S.B."/>
            <person name="Chen Z."/>
            <person name="Freedman E."/>
            <person name="Gellesch M."/>
            <person name="Goldberg J."/>
            <person name="Griggs A."/>
            <person name="Gujja S."/>
            <person name="Heilman E.R."/>
            <person name="Heiman D."/>
            <person name="Hepburn T."/>
            <person name="Howarth C."/>
            <person name="Jen D."/>
            <person name="Larson L."/>
            <person name="Mehta T."/>
            <person name="Neiman D."/>
            <person name="Pearson M."/>
            <person name="Roberts A."/>
            <person name="Saif S."/>
            <person name="Shea T."/>
            <person name="Shenoy N."/>
            <person name="Sisk P."/>
            <person name="Stolte C."/>
            <person name="Sykes S."/>
            <person name="Walk T."/>
            <person name="White J."/>
            <person name="Yandava C."/>
            <person name="Haas B."/>
            <person name="Nusbaum C."/>
            <person name="Birren B."/>
        </authorList>
    </citation>
    <scope>NUCLEOTIDE SEQUENCE [LARGE SCALE GENOMIC DNA]</scope>
    <source>
        <strain evidence="4">R3-111a-1</strain>
    </source>
</reference>
<evidence type="ECO:0000313" key="3">
    <source>
        <dbReference type="EnsemblFungi" id="EJT68804"/>
    </source>
</evidence>
<proteinExistence type="predicted"/>
<feature type="compositionally biased region" description="Basic and acidic residues" evidence="1">
    <location>
        <begin position="163"/>
        <end position="173"/>
    </location>
</feature>
<gene>
    <name evidence="3" type="primary">20354092</name>
    <name evidence="2" type="ORF">GGTG_13634</name>
</gene>
<dbReference type="HOGENOM" id="CLU_1023245_0_0_1"/>
<reference evidence="2" key="2">
    <citation type="submission" date="2010-07" db="EMBL/GenBank/DDBJ databases">
        <authorList>
            <consortium name="The Broad Institute Genome Sequencing Platform"/>
            <consortium name="Broad Institute Genome Sequencing Center for Infectious Disease"/>
            <person name="Ma L.-J."/>
            <person name="Dead R."/>
            <person name="Young S."/>
            <person name="Zeng Q."/>
            <person name="Koehrsen M."/>
            <person name="Alvarado L."/>
            <person name="Berlin A."/>
            <person name="Chapman S.B."/>
            <person name="Chen Z."/>
            <person name="Freedman E."/>
            <person name="Gellesch M."/>
            <person name="Goldberg J."/>
            <person name="Griggs A."/>
            <person name="Gujja S."/>
            <person name="Heilman E.R."/>
            <person name="Heiman D."/>
            <person name="Hepburn T."/>
            <person name="Howarth C."/>
            <person name="Jen D."/>
            <person name="Larson L."/>
            <person name="Mehta T."/>
            <person name="Neiman D."/>
            <person name="Pearson M."/>
            <person name="Roberts A."/>
            <person name="Saif S."/>
            <person name="Shea T."/>
            <person name="Shenoy N."/>
            <person name="Sisk P."/>
            <person name="Stolte C."/>
            <person name="Sykes S."/>
            <person name="Walk T."/>
            <person name="White J."/>
            <person name="Yandava C."/>
            <person name="Haas B."/>
            <person name="Nusbaum C."/>
            <person name="Birren B."/>
        </authorList>
    </citation>
    <scope>NUCLEOTIDE SEQUENCE</scope>
    <source>
        <strain evidence="2">R3-111a-1</strain>
    </source>
</reference>
<dbReference type="Proteomes" id="UP000006039">
    <property type="component" value="Unassembled WGS sequence"/>
</dbReference>
<reference evidence="2" key="3">
    <citation type="submission" date="2010-09" db="EMBL/GenBank/DDBJ databases">
        <title>Annotation of Gaeumannomyces graminis var. tritici R3-111a-1.</title>
        <authorList>
            <consortium name="The Broad Institute Genome Sequencing Platform"/>
            <person name="Ma L.-J."/>
            <person name="Dead R."/>
            <person name="Young S.K."/>
            <person name="Zeng Q."/>
            <person name="Gargeya S."/>
            <person name="Fitzgerald M."/>
            <person name="Haas B."/>
            <person name="Abouelleil A."/>
            <person name="Alvarado L."/>
            <person name="Arachchi H.M."/>
            <person name="Berlin A."/>
            <person name="Brown A."/>
            <person name="Chapman S.B."/>
            <person name="Chen Z."/>
            <person name="Dunbar C."/>
            <person name="Freedman E."/>
            <person name="Gearin G."/>
            <person name="Gellesch M."/>
            <person name="Goldberg J."/>
            <person name="Griggs A."/>
            <person name="Gujja S."/>
            <person name="Heiman D."/>
            <person name="Howarth C."/>
            <person name="Larson L."/>
            <person name="Lui A."/>
            <person name="MacDonald P.J.P."/>
            <person name="Mehta T."/>
            <person name="Montmayeur A."/>
            <person name="Murphy C."/>
            <person name="Neiman D."/>
            <person name="Pearson M."/>
            <person name="Priest M."/>
            <person name="Roberts A."/>
            <person name="Saif S."/>
            <person name="Shea T."/>
            <person name="Shenoy N."/>
            <person name="Sisk P."/>
            <person name="Stolte C."/>
            <person name="Sykes S."/>
            <person name="Yandava C."/>
            <person name="Wortman J."/>
            <person name="Nusbaum C."/>
            <person name="Birren B."/>
        </authorList>
    </citation>
    <scope>NUCLEOTIDE SEQUENCE</scope>
    <source>
        <strain evidence="2">R3-111a-1</strain>
    </source>
</reference>
<organism evidence="2">
    <name type="scientific">Gaeumannomyces tritici (strain R3-111a-1)</name>
    <name type="common">Wheat and barley take-all root rot fungus</name>
    <name type="synonym">Gaeumannomyces graminis var. tritici</name>
    <dbReference type="NCBI Taxonomy" id="644352"/>
    <lineage>
        <taxon>Eukaryota</taxon>
        <taxon>Fungi</taxon>
        <taxon>Dikarya</taxon>
        <taxon>Ascomycota</taxon>
        <taxon>Pezizomycotina</taxon>
        <taxon>Sordariomycetes</taxon>
        <taxon>Sordariomycetidae</taxon>
        <taxon>Magnaporthales</taxon>
        <taxon>Magnaporthaceae</taxon>
        <taxon>Gaeumannomyces</taxon>
    </lineage>
</organism>
<dbReference type="EMBL" id="GL385418">
    <property type="protein sequence ID" value="EJT68804.1"/>
    <property type="molecule type" value="Genomic_DNA"/>
</dbReference>
<evidence type="ECO:0000256" key="1">
    <source>
        <dbReference type="SAM" id="MobiDB-lite"/>
    </source>
</evidence>
<dbReference type="GeneID" id="20354092"/>